<dbReference type="SUPFAM" id="SSF48726">
    <property type="entry name" value="Immunoglobulin"/>
    <property type="match status" value="2"/>
</dbReference>
<sequence length="272" mass="30643">MHGVTAFTGLWIILGKAHLILGAIRMLMMDVPSPTTQGESVELICSYELDEDKLYSVKWYKDDVEFYRYVPNDWPPGQFLPLQGVRVDLSKSGSQSVYLRHVDLNSAGTYRCEVSAEAPEFQTVEAEKPMKVFVLPTEGPTITGGRSKYRIGDTVHVNCTSSKSKPAATLRWYIRQLATSDSELEHSTTLHSDGLETSSLSLKFTVNEMHFRRGNMKLKCTATISRVYTMSNEELVFGSGLRQQASGLPHKEKRASTKNPCWNSWPWPVRDT</sequence>
<evidence type="ECO:0000259" key="4">
    <source>
        <dbReference type="PROSITE" id="PS50835"/>
    </source>
</evidence>
<gene>
    <name evidence="5" type="ORF">HNY73_004429</name>
</gene>
<dbReference type="GO" id="GO:0016020">
    <property type="term" value="C:membrane"/>
    <property type="evidence" value="ECO:0007669"/>
    <property type="project" value="UniProtKB-SubCell"/>
</dbReference>
<proteinExistence type="predicted"/>
<evidence type="ECO:0000256" key="3">
    <source>
        <dbReference type="ARBA" id="ARBA00023157"/>
    </source>
</evidence>
<keyword evidence="6" id="KW-1185">Reference proteome</keyword>
<dbReference type="PROSITE" id="PS50835">
    <property type="entry name" value="IG_LIKE"/>
    <property type="match status" value="2"/>
</dbReference>
<feature type="domain" description="Ig-like" evidence="4">
    <location>
        <begin position="140"/>
        <end position="231"/>
    </location>
</feature>
<name>A0A8T0FRF9_ARGBR</name>
<keyword evidence="2" id="KW-0472">Membrane</keyword>
<comment type="caution">
    <text evidence="5">The sequence shown here is derived from an EMBL/GenBank/DDBJ whole genome shotgun (WGS) entry which is preliminary data.</text>
</comment>
<reference evidence="5" key="1">
    <citation type="journal article" date="2020" name="bioRxiv">
        <title>Chromosome-level reference genome of the European wasp spider Argiope bruennichi: a resource for studies on range expansion and evolutionary adaptation.</title>
        <authorList>
            <person name="Sheffer M.M."/>
            <person name="Hoppe A."/>
            <person name="Krehenwinkel H."/>
            <person name="Uhl G."/>
            <person name="Kuss A.W."/>
            <person name="Jensen L."/>
            <person name="Jensen C."/>
            <person name="Gillespie R.G."/>
            <person name="Hoff K.J."/>
            <person name="Prost S."/>
        </authorList>
    </citation>
    <scope>NUCLEOTIDE SEQUENCE</scope>
</reference>
<organism evidence="5 6">
    <name type="scientific">Argiope bruennichi</name>
    <name type="common">Wasp spider</name>
    <name type="synonym">Aranea bruennichi</name>
    <dbReference type="NCBI Taxonomy" id="94029"/>
    <lineage>
        <taxon>Eukaryota</taxon>
        <taxon>Metazoa</taxon>
        <taxon>Ecdysozoa</taxon>
        <taxon>Arthropoda</taxon>
        <taxon>Chelicerata</taxon>
        <taxon>Arachnida</taxon>
        <taxon>Araneae</taxon>
        <taxon>Araneomorphae</taxon>
        <taxon>Entelegynae</taxon>
        <taxon>Araneoidea</taxon>
        <taxon>Araneidae</taxon>
        <taxon>Argiope</taxon>
    </lineage>
</organism>
<dbReference type="InterPro" id="IPR007110">
    <property type="entry name" value="Ig-like_dom"/>
</dbReference>
<dbReference type="EMBL" id="JABXBU010000003">
    <property type="protein sequence ID" value="KAF8792885.1"/>
    <property type="molecule type" value="Genomic_DNA"/>
</dbReference>
<evidence type="ECO:0000313" key="5">
    <source>
        <dbReference type="EMBL" id="KAF8792885.1"/>
    </source>
</evidence>
<dbReference type="PANTHER" id="PTHR21261">
    <property type="entry name" value="BEAT PROTEIN"/>
    <property type="match status" value="1"/>
</dbReference>
<dbReference type="FunFam" id="2.60.40.10:FF:000437">
    <property type="entry name" value="Beat-IIIc, isoform A"/>
    <property type="match status" value="1"/>
</dbReference>
<evidence type="ECO:0000256" key="2">
    <source>
        <dbReference type="ARBA" id="ARBA00023136"/>
    </source>
</evidence>
<protein>
    <submittedName>
        <fullName evidence="5">Carcinoembryonic antigen-related cell like protein</fullName>
    </submittedName>
</protein>
<comment type="subcellular location">
    <subcellularLocation>
        <location evidence="1">Membrane</location>
        <topology evidence="1">Single-pass membrane protein</topology>
    </subcellularLocation>
</comment>
<dbReference type="CDD" id="cd00096">
    <property type="entry name" value="Ig"/>
    <property type="match status" value="1"/>
</dbReference>
<keyword evidence="3" id="KW-1015">Disulfide bond</keyword>
<dbReference type="AlphaFoldDB" id="A0A8T0FRF9"/>
<dbReference type="Pfam" id="PF13895">
    <property type="entry name" value="Ig_2"/>
    <property type="match status" value="1"/>
</dbReference>
<dbReference type="InterPro" id="IPR036179">
    <property type="entry name" value="Ig-like_dom_sf"/>
</dbReference>
<dbReference type="SMART" id="SM00409">
    <property type="entry name" value="IG"/>
    <property type="match status" value="1"/>
</dbReference>
<reference evidence="5" key="2">
    <citation type="submission" date="2020-06" db="EMBL/GenBank/DDBJ databases">
        <authorList>
            <person name="Sheffer M."/>
        </authorList>
    </citation>
    <scope>NUCLEOTIDE SEQUENCE</scope>
</reference>
<dbReference type="Gene3D" id="2.60.40.10">
    <property type="entry name" value="Immunoglobulins"/>
    <property type="match status" value="2"/>
</dbReference>
<evidence type="ECO:0000313" key="6">
    <source>
        <dbReference type="Proteomes" id="UP000807504"/>
    </source>
</evidence>
<accession>A0A8T0FRF9</accession>
<dbReference type="InterPro" id="IPR013162">
    <property type="entry name" value="CD80_C2-set"/>
</dbReference>
<dbReference type="InterPro" id="IPR013783">
    <property type="entry name" value="Ig-like_fold"/>
</dbReference>
<dbReference type="Pfam" id="PF08205">
    <property type="entry name" value="C2-set_2"/>
    <property type="match status" value="1"/>
</dbReference>
<dbReference type="PANTHER" id="PTHR21261:SF15">
    <property type="entry name" value="BEATEN PATH IIIA, ISOFORM D-RELATED"/>
    <property type="match status" value="1"/>
</dbReference>
<dbReference type="Proteomes" id="UP000807504">
    <property type="component" value="Unassembled WGS sequence"/>
</dbReference>
<evidence type="ECO:0000256" key="1">
    <source>
        <dbReference type="ARBA" id="ARBA00004167"/>
    </source>
</evidence>
<dbReference type="InterPro" id="IPR003599">
    <property type="entry name" value="Ig_sub"/>
</dbReference>
<feature type="domain" description="Ig-like" evidence="4">
    <location>
        <begin position="24"/>
        <end position="125"/>
    </location>
</feature>